<keyword evidence="4" id="KW-0176">Collagen</keyword>
<accession>A0A8M1KID5</accession>
<proteinExistence type="predicted"/>
<name>A0A8M1KID5_CLUHA</name>
<evidence type="ECO:0000256" key="4">
    <source>
        <dbReference type="ARBA" id="ARBA00023119"/>
    </source>
</evidence>
<evidence type="ECO:0000256" key="3">
    <source>
        <dbReference type="ARBA" id="ARBA00022530"/>
    </source>
</evidence>
<evidence type="ECO:0000259" key="7">
    <source>
        <dbReference type="PROSITE" id="PS50871"/>
    </source>
</evidence>
<evidence type="ECO:0000313" key="9">
    <source>
        <dbReference type="RefSeq" id="XP_042562088.1"/>
    </source>
</evidence>
<evidence type="ECO:0000256" key="2">
    <source>
        <dbReference type="ARBA" id="ARBA00022525"/>
    </source>
</evidence>
<feature type="region of interest" description="Disordered" evidence="6">
    <location>
        <begin position="1"/>
        <end position="42"/>
    </location>
</feature>
<gene>
    <name evidence="9" type="primary">LOC122131285</name>
</gene>
<dbReference type="GeneID" id="122131285"/>
<sequence>IELLSSAGEQVQGPPGKMGPAGPIGSDGPKGERGDPGAPGLEDLKNMEARLNATEKLVEELKQQNTDLVDELQVLRSMEARLNSTEDQVKKLQNSGNEGNTKVAFSVSLYKYGKGFTGPFDTDTIVVFKRVLTNFGDAYNPLTGRFTAPVDGVYYFSFTAFGFGSSILMGTALYKNEELVVSVYEYQSAGDDHEYGSNSAVLQLKANDTAYIYLPQGRKVYDDDVGRTTFAGYLLWTL</sequence>
<comment type="subcellular location">
    <subcellularLocation>
        <location evidence="1">Secreted</location>
        <location evidence="1">Extracellular space</location>
        <location evidence="1">Extracellular matrix</location>
    </subcellularLocation>
</comment>
<organism evidence="8 9">
    <name type="scientific">Clupea harengus</name>
    <name type="common">Atlantic herring</name>
    <dbReference type="NCBI Taxonomy" id="7950"/>
    <lineage>
        <taxon>Eukaryota</taxon>
        <taxon>Metazoa</taxon>
        <taxon>Chordata</taxon>
        <taxon>Craniata</taxon>
        <taxon>Vertebrata</taxon>
        <taxon>Euteleostomi</taxon>
        <taxon>Actinopterygii</taxon>
        <taxon>Neopterygii</taxon>
        <taxon>Teleostei</taxon>
        <taxon>Clupei</taxon>
        <taxon>Clupeiformes</taxon>
        <taxon>Clupeoidei</taxon>
        <taxon>Clupeidae</taxon>
        <taxon>Clupea</taxon>
    </lineage>
</organism>
<reference evidence="9" key="1">
    <citation type="submission" date="2025-08" db="UniProtKB">
        <authorList>
            <consortium name="RefSeq"/>
        </authorList>
    </citation>
    <scope>IDENTIFICATION</scope>
</reference>
<feature type="non-terminal residue" evidence="9">
    <location>
        <position position="1"/>
    </location>
</feature>
<dbReference type="InterPro" id="IPR001073">
    <property type="entry name" value="C1q_dom"/>
</dbReference>
<feature type="coiled-coil region" evidence="5">
    <location>
        <begin position="44"/>
        <end position="95"/>
    </location>
</feature>
<dbReference type="InterPro" id="IPR050392">
    <property type="entry name" value="Collagen/C1q_domain"/>
</dbReference>
<dbReference type="SMART" id="SM00110">
    <property type="entry name" value="C1Q"/>
    <property type="match status" value="1"/>
</dbReference>
<evidence type="ECO:0000256" key="5">
    <source>
        <dbReference type="SAM" id="Coils"/>
    </source>
</evidence>
<dbReference type="OrthoDB" id="6154955at2759"/>
<protein>
    <submittedName>
        <fullName evidence="9">Complement C1q-like protein 2</fullName>
    </submittedName>
</protein>
<feature type="domain" description="C1q" evidence="7">
    <location>
        <begin position="98"/>
        <end position="238"/>
    </location>
</feature>
<dbReference type="PANTHER" id="PTHR15427">
    <property type="entry name" value="EMILIN ELASTIN MICROFIBRIL INTERFACE-LOCATED PROTEIN ELASTIN MICROFIBRIL INTERFACER"/>
    <property type="match status" value="1"/>
</dbReference>
<evidence type="ECO:0000256" key="6">
    <source>
        <dbReference type="SAM" id="MobiDB-lite"/>
    </source>
</evidence>
<evidence type="ECO:0000313" key="8">
    <source>
        <dbReference type="Proteomes" id="UP000515152"/>
    </source>
</evidence>
<dbReference type="PANTHER" id="PTHR15427:SF52">
    <property type="entry name" value="C1Q DOMAIN-CONTAINING PROTEIN"/>
    <property type="match status" value="1"/>
</dbReference>
<evidence type="ECO:0000256" key="1">
    <source>
        <dbReference type="ARBA" id="ARBA00004498"/>
    </source>
</evidence>
<dbReference type="AlphaFoldDB" id="A0A8M1KID5"/>
<dbReference type="KEGG" id="char:122131285"/>
<keyword evidence="3" id="KW-0272">Extracellular matrix</keyword>
<keyword evidence="8" id="KW-1185">Reference proteome</keyword>
<keyword evidence="2" id="KW-0964">Secreted</keyword>
<dbReference type="Proteomes" id="UP000515152">
    <property type="component" value="Unplaced"/>
</dbReference>
<dbReference type="PROSITE" id="PS50871">
    <property type="entry name" value="C1Q"/>
    <property type="match status" value="1"/>
</dbReference>
<keyword evidence="5" id="KW-0175">Coiled coil</keyword>
<dbReference type="Pfam" id="PF00386">
    <property type="entry name" value="C1q"/>
    <property type="match status" value="1"/>
</dbReference>
<dbReference type="RefSeq" id="XP_042562088.1">
    <property type="nucleotide sequence ID" value="XM_042706154.1"/>
</dbReference>